<evidence type="ECO:0000256" key="5">
    <source>
        <dbReference type="ARBA" id="ARBA00022840"/>
    </source>
</evidence>
<keyword evidence="6" id="KW-0238">DNA-binding</keyword>
<protein>
    <recommendedName>
        <fullName evidence="8">PD-(D/E)XK endonuclease-like domain-containing protein</fullName>
    </recommendedName>
</protein>
<organism evidence="9">
    <name type="scientific">Ligilactobacillus agilis</name>
    <dbReference type="NCBI Taxonomy" id="1601"/>
    <lineage>
        <taxon>Bacteria</taxon>
        <taxon>Bacillati</taxon>
        <taxon>Bacillota</taxon>
        <taxon>Bacilli</taxon>
        <taxon>Lactobacillales</taxon>
        <taxon>Lactobacillaceae</taxon>
        <taxon>Ligilactobacillus</taxon>
    </lineage>
</organism>
<reference evidence="9" key="1">
    <citation type="submission" date="2019-10" db="EMBL/GenBank/DDBJ databases">
        <title>Lactobacillus agilis SY212 Whole Genome Sequencing Project.</title>
        <authorList>
            <person name="Suzuki S."/>
            <person name="Endo A."/>
            <person name="Maeno S."/>
            <person name="Shiwa Y."/>
            <person name="Matsutani M."/>
            <person name="Kajikawa A."/>
        </authorList>
    </citation>
    <scope>NUCLEOTIDE SEQUENCE</scope>
    <source>
        <strain evidence="9">SY212</strain>
    </source>
</reference>
<dbReference type="GO" id="GO:0003677">
    <property type="term" value="F:DNA binding"/>
    <property type="evidence" value="ECO:0007669"/>
    <property type="project" value="UniProtKB-KW"/>
</dbReference>
<keyword evidence="7" id="KW-0234">DNA repair</keyword>
<evidence type="ECO:0000256" key="3">
    <source>
        <dbReference type="ARBA" id="ARBA00022801"/>
    </source>
</evidence>
<dbReference type="Proteomes" id="UP000494265">
    <property type="component" value="Unassembled WGS sequence"/>
</dbReference>
<gene>
    <name evidence="9" type="ORF">SY212_03130</name>
</gene>
<keyword evidence="5" id="KW-0067">ATP-binding</keyword>
<dbReference type="GO" id="GO:0005524">
    <property type="term" value="F:ATP binding"/>
    <property type="evidence" value="ECO:0007669"/>
    <property type="project" value="UniProtKB-KW"/>
</dbReference>
<sequence length="350" mass="40793">MDLDKGNVYSEYGTFTHDALEKLLDGETTKEQTLENWQTYVAEWRNNPRAFQFDTSQIRDGYINNLTEYFDNITIPKHQGSFSNEKPVMTRIKGANGGTEVFVGYIDTEYTDEDGNLVLVDYKTSSKSSFSKSKLPEKSRQLRLYALGEHQTLDIPLDKIKCRFNMLKYCEVHFKQENGKWKTSVQERSKWVEKMKTKLTTKLRKDDDIQGFEMSELLDKAIAANSLACMPKNIQDQFFIQDYLIEIDINEDDLNELAKEVAEKCRDIRSFEAIPNLESYLEYTYPYDPDNYFDKKLCGYHTSDYFKEKEGLLEDIEPQADLDKVNDDMVDFGDIFSSQESDDVFNELFG</sequence>
<dbReference type="InterPro" id="IPR011604">
    <property type="entry name" value="PDDEXK-like_dom_sf"/>
</dbReference>
<dbReference type="EMBL" id="BLAM01000054">
    <property type="protein sequence ID" value="GET05283.1"/>
    <property type="molecule type" value="Genomic_DNA"/>
</dbReference>
<accession>A0A6F9XJ40</accession>
<dbReference type="GO" id="GO:0006281">
    <property type="term" value="P:DNA repair"/>
    <property type="evidence" value="ECO:0007669"/>
    <property type="project" value="UniProtKB-KW"/>
</dbReference>
<name>A0A6F9XJ40_9LACO</name>
<evidence type="ECO:0000256" key="7">
    <source>
        <dbReference type="ARBA" id="ARBA00023204"/>
    </source>
</evidence>
<dbReference type="Gene3D" id="3.90.320.10">
    <property type="match status" value="1"/>
</dbReference>
<evidence type="ECO:0000259" key="8">
    <source>
        <dbReference type="Pfam" id="PF12705"/>
    </source>
</evidence>
<dbReference type="Pfam" id="PF12705">
    <property type="entry name" value="PDDEXK_1"/>
    <property type="match status" value="1"/>
</dbReference>
<comment type="caution">
    <text evidence="9">The sequence shown here is derived from an EMBL/GenBank/DDBJ whole genome shotgun (WGS) entry which is preliminary data.</text>
</comment>
<keyword evidence="1" id="KW-0547">Nucleotide-binding</keyword>
<evidence type="ECO:0000256" key="2">
    <source>
        <dbReference type="ARBA" id="ARBA00022763"/>
    </source>
</evidence>
<feature type="domain" description="PD-(D/E)XK endonuclease-like" evidence="8">
    <location>
        <begin position="11"/>
        <end position="274"/>
    </location>
</feature>
<keyword evidence="4" id="KW-0347">Helicase</keyword>
<keyword evidence="2" id="KW-0227">DNA damage</keyword>
<evidence type="ECO:0000313" key="9">
    <source>
        <dbReference type="EMBL" id="GET05283.1"/>
    </source>
</evidence>
<dbReference type="GO" id="GO:0004386">
    <property type="term" value="F:helicase activity"/>
    <property type="evidence" value="ECO:0007669"/>
    <property type="project" value="UniProtKB-KW"/>
</dbReference>
<dbReference type="AlphaFoldDB" id="A0A6F9XJ40"/>
<keyword evidence="3" id="KW-0378">Hydrolase</keyword>
<evidence type="ECO:0000256" key="4">
    <source>
        <dbReference type="ARBA" id="ARBA00022806"/>
    </source>
</evidence>
<evidence type="ECO:0000256" key="6">
    <source>
        <dbReference type="ARBA" id="ARBA00023125"/>
    </source>
</evidence>
<evidence type="ECO:0000256" key="1">
    <source>
        <dbReference type="ARBA" id="ARBA00022741"/>
    </source>
</evidence>
<dbReference type="InterPro" id="IPR038726">
    <property type="entry name" value="PDDEXK_AddAB-type"/>
</dbReference>
<dbReference type="GO" id="GO:0016787">
    <property type="term" value="F:hydrolase activity"/>
    <property type="evidence" value="ECO:0007669"/>
    <property type="project" value="UniProtKB-KW"/>
</dbReference>
<proteinExistence type="predicted"/>